<keyword evidence="2" id="KW-1133">Transmembrane helix</keyword>
<dbReference type="AlphaFoldDB" id="A0A835CWT0"/>
<keyword evidence="4" id="KW-1185">Reference proteome</keyword>
<dbReference type="OrthoDB" id="6381603at2759"/>
<dbReference type="Proteomes" id="UP000639338">
    <property type="component" value="Unassembled WGS sequence"/>
</dbReference>
<protein>
    <submittedName>
        <fullName evidence="3">Uncharacterized protein</fullName>
    </submittedName>
</protein>
<reference evidence="3 4" key="1">
    <citation type="submission" date="2020-08" db="EMBL/GenBank/DDBJ databases">
        <title>Aphidius gifuensis genome sequencing and assembly.</title>
        <authorList>
            <person name="Du Z."/>
        </authorList>
    </citation>
    <scope>NUCLEOTIDE SEQUENCE [LARGE SCALE GENOMIC DNA]</scope>
    <source>
        <strain evidence="3">YNYX2018</strain>
        <tissue evidence="3">Adults</tissue>
    </source>
</reference>
<dbReference type="PANTHER" id="PTHR15868">
    <property type="entry name" value="SIMILAR TO RIKEN CDNA 6430571L13 GENE, SIMILAR TO G20 PROTEIN"/>
    <property type="match status" value="1"/>
</dbReference>
<comment type="caution">
    <text evidence="3">The sequence shown here is derived from an EMBL/GenBank/DDBJ whole genome shotgun (WGS) entry which is preliminary data.</text>
</comment>
<accession>A0A835CWT0</accession>
<feature type="compositionally biased region" description="Low complexity" evidence="1">
    <location>
        <begin position="46"/>
        <end position="67"/>
    </location>
</feature>
<organism evidence="3 4">
    <name type="scientific">Aphidius gifuensis</name>
    <name type="common">Parasitoid wasp</name>
    <dbReference type="NCBI Taxonomy" id="684658"/>
    <lineage>
        <taxon>Eukaryota</taxon>
        <taxon>Metazoa</taxon>
        <taxon>Ecdysozoa</taxon>
        <taxon>Arthropoda</taxon>
        <taxon>Hexapoda</taxon>
        <taxon>Insecta</taxon>
        <taxon>Pterygota</taxon>
        <taxon>Neoptera</taxon>
        <taxon>Endopterygota</taxon>
        <taxon>Hymenoptera</taxon>
        <taxon>Apocrita</taxon>
        <taxon>Ichneumonoidea</taxon>
        <taxon>Braconidae</taxon>
        <taxon>Aphidiinae</taxon>
        <taxon>Aphidius</taxon>
    </lineage>
</organism>
<evidence type="ECO:0000256" key="2">
    <source>
        <dbReference type="SAM" id="Phobius"/>
    </source>
</evidence>
<feature type="region of interest" description="Disordered" evidence="1">
    <location>
        <begin position="45"/>
        <end position="67"/>
    </location>
</feature>
<sequence length="229" mass="25636">MENATTNASSLLTKILEKVTTDVTKLLYNVTMNEEYTGFTDGLNDTTTASTTSTTTTTKPTTRKQTTTTLLSSTSTVVATTTRPTTSTTTTTSIPFELFKLITTNEPDYDVNNNSTTNKSICTKLITTSTTTEKPFDEFGPPEGLEYIFVPLGVMIFVIILSGVVLIMSRKRKLEVLKNRLMPLYNLEPGDEAEDDWETELLDETLSGRQRRQGYQTMEHEDNHELYSH</sequence>
<feature type="compositionally biased region" description="Basic and acidic residues" evidence="1">
    <location>
        <begin position="218"/>
        <end position="229"/>
    </location>
</feature>
<gene>
    <name evidence="3" type="ORF">HCN44_006902</name>
</gene>
<feature type="region of interest" description="Disordered" evidence="1">
    <location>
        <begin position="208"/>
        <end position="229"/>
    </location>
</feature>
<dbReference type="PANTHER" id="PTHR15868:SF0">
    <property type="entry name" value="SIMILAR TO RIKEN CDNA 6430571L13 GENE_ SIMILAR TO G20 PROTEIN"/>
    <property type="match status" value="1"/>
</dbReference>
<name>A0A835CWT0_APHGI</name>
<evidence type="ECO:0000313" key="4">
    <source>
        <dbReference type="Proteomes" id="UP000639338"/>
    </source>
</evidence>
<evidence type="ECO:0000256" key="1">
    <source>
        <dbReference type="SAM" id="MobiDB-lite"/>
    </source>
</evidence>
<dbReference type="InterPro" id="IPR042351">
    <property type="entry name" value="C3orf18-like"/>
</dbReference>
<dbReference type="EMBL" id="JACMRX010000002">
    <property type="protein sequence ID" value="KAF7995795.1"/>
    <property type="molecule type" value="Genomic_DNA"/>
</dbReference>
<evidence type="ECO:0000313" key="3">
    <source>
        <dbReference type="EMBL" id="KAF7995795.1"/>
    </source>
</evidence>
<proteinExistence type="predicted"/>
<keyword evidence="2" id="KW-0472">Membrane</keyword>
<keyword evidence="2" id="KW-0812">Transmembrane</keyword>
<feature type="transmembrane region" description="Helical" evidence="2">
    <location>
        <begin position="147"/>
        <end position="168"/>
    </location>
</feature>